<feature type="compositionally biased region" description="Basic residues" evidence="1">
    <location>
        <begin position="134"/>
        <end position="150"/>
    </location>
</feature>
<sequence length="576" mass="65141">MQHDLHLQQEVALQAHRGQAYLTMSIMTEQNRYLAHQIFDQAHGFTIFSCLDTPAPKGKNGSSTHISRTTLRCHALHVSLKLSKYAQLLRRLLIPPPPLKVLVNLLRRLLVLPPLHMVLVTAGLDYKGDQHNNNHQHRHRNKNNRRAPPRAKHNVVEADDYVIATVISEVNLITEIDVKNAFLNSDLIEEVYMQPPPRYSHPPNKVFRLRCGIYGLKQAPHSWISKFNSILKQFGFVSGAYDSALFIRKSAQGIILVPLYVDDMIITCSDLDSISILKQDLNHHIEMKDLGTLSYFLGLEVSSASDGYYLSQAKYASDLFSRADLTDSKTASTSLEPNIRGHRGIHNDPLEERNICINAEPRVSSSCDMNFESRLLYSLLPRSLSKYDIINPFFLAIFDRMKPERFIGAPVTTKAVLSFAKLDKATNVSGSLAEEASTKKIWLKCPAKVVPQRDKEMALEGLKSDEEQRLALYQAKSFRARLCKQEQEKERGVLHPIEHLINFRVSKLAALHGMGEEVLHKPLSYDVHKVHVIYWTSLVSNKRGSRGDEGVPNEEETGLEDDRGGTEKDGEGFEED</sequence>
<accession>A0AA89BAX7</accession>
<dbReference type="Proteomes" id="UP001188597">
    <property type="component" value="Unassembled WGS sequence"/>
</dbReference>
<dbReference type="InterPro" id="IPR043502">
    <property type="entry name" value="DNA/RNA_pol_sf"/>
</dbReference>
<keyword evidence="4" id="KW-1185">Reference proteome</keyword>
<organism evidence="3 4">
    <name type="scientific">Escallonia herrerae</name>
    <dbReference type="NCBI Taxonomy" id="1293975"/>
    <lineage>
        <taxon>Eukaryota</taxon>
        <taxon>Viridiplantae</taxon>
        <taxon>Streptophyta</taxon>
        <taxon>Embryophyta</taxon>
        <taxon>Tracheophyta</taxon>
        <taxon>Spermatophyta</taxon>
        <taxon>Magnoliopsida</taxon>
        <taxon>eudicotyledons</taxon>
        <taxon>Gunneridae</taxon>
        <taxon>Pentapetalae</taxon>
        <taxon>asterids</taxon>
        <taxon>campanulids</taxon>
        <taxon>Escalloniales</taxon>
        <taxon>Escalloniaceae</taxon>
        <taxon>Escallonia</taxon>
    </lineage>
</organism>
<dbReference type="AlphaFoldDB" id="A0AA89BAX7"/>
<dbReference type="EMBL" id="JAVXUP010000225">
    <property type="protein sequence ID" value="KAK3033703.1"/>
    <property type="molecule type" value="Genomic_DNA"/>
</dbReference>
<feature type="region of interest" description="Disordered" evidence="1">
    <location>
        <begin position="542"/>
        <end position="576"/>
    </location>
</feature>
<reference evidence="3" key="1">
    <citation type="submission" date="2022-12" db="EMBL/GenBank/DDBJ databases">
        <title>Draft genome assemblies for two species of Escallonia (Escalloniales).</title>
        <authorList>
            <person name="Chanderbali A."/>
            <person name="Dervinis C."/>
            <person name="Anghel I."/>
            <person name="Soltis D."/>
            <person name="Soltis P."/>
            <person name="Zapata F."/>
        </authorList>
    </citation>
    <scope>NUCLEOTIDE SEQUENCE</scope>
    <source>
        <strain evidence="3">UCBG64.0493</strain>
        <tissue evidence="3">Leaf</tissue>
    </source>
</reference>
<evidence type="ECO:0000259" key="2">
    <source>
        <dbReference type="Pfam" id="PF07727"/>
    </source>
</evidence>
<feature type="domain" description="Reverse transcriptase Ty1/copia-type" evidence="2">
    <location>
        <begin position="163"/>
        <end position="335"/>
    </location>
</feature>
<dbReference type="InterPro" id="IPR013103">
    <property type="entry name" value="RVT_2"/>
</dbReference>
<gene>
    <name evidence="3" type="ORF">RJ639_033927</name>
</gene>
<name>A0AA89BAX7_9ASTE</name>
<comment type="caution">
    <text evidence="3">The sequence shown here is derived from an EMBL/GenBank/DDBJ whole genome shotgun (WGS) entry which is preliminary data.</text>
</comment>
<dbReference type="SUPFAM" id="SSF56672">
    <property type="entry name" value="DNA/RNA polymerases"/>
    <property type="match status" value="1"/>
</dbReference>
<feature type="region of interest" description="Disordered" evidence="1">
    <location>
        <begin position="128"/>
        <end position="150"/>
    </location>
</feature>
<dbReference type="Pfam" id="PF07727">
    <property type="entry name" value="RVT_2"/>
    <property type="match status" value="1"/>
</dbReference>
<proteinExistence type="predicted"/>
<evidence type="ECO:0000313" key="3">
    <source>
        <dbReference type="EMBL" id="KAK3033703.1"/>
    </source>
</evidence>
<protein>
    <recommendedName>
        <fullName evidence="2">Reverse transcriptase Ty1/copia-type domain-containing protein</fullName>
    </recommendedName>
</protein>
<evidence type="ECO:0000313" key="4">
    <source>
        <dbReference type="Proteomes" id="UP001188597"/>
    </source>
</evidence>
<feature type="compositionally biased region" description="Basic and acidic residues" evidence="1">
    <location>
        <begin position="560"/>
        <end position="576"/>
    </location>
</feature>
<evidence type="ECO:0000256" key="1">
    <source>
        <dbReference type="SAM" id="MobiDB-lite"/>
    </source>
</evidence>